<accession>A0A087TQ84</accession>
<sequence length="44" mass="5477">MLAVGEFRFYRFEDENLDEESLLHLMQQRNEDPETRKIHLEQLR</sequence>
<dbReference type="Proteomes" id="UP000054359">
    <property type="component" value="Unassembled WGS sequence"/>
</dbReference>
<dbReference type="AlphaFoldDB" id="A0A087TQ84"/>
<protein>
    <submittedName>
        <fullName evidence="1">Uncharacterized protein</fullName>
    </submittedName>
</protein>
<gene>
    <name evidence="1" type="ORF">X975_11982</name>
</gene>
<dbReference type="EMBL" id="KK116274">
    <property type="protein sequence ID" value="KFM67273.1"/>
    <property type="molecule type" value="Genomic_DNA"/>
</dbReference>
<proteinExistence type="predicted"/>
<evidence type="ECO:0000313" key="1">
    <source>
        <dbReference type="EMBL" id="KFM67273.1"/>
    </source>
</evidence>
<feature type="non-terminal residue" evidence="1">
    <location>
        <position position="44"/>
    </location>
</feature>
<organism evidence="1 2">
    <name type="scientific">Stegodyphus mimosarum</name>
    <name type="common">African social velvet spider</name>
    <dbReference type="NCBI Taxonomy" id="407821"/>
    <lineage>
        <taxon>Eukaryota</taxon>
        <taxon>Metazoa</taxon>
        <taxon>Ecdysozoa</taxon>
        <taxon>Arthropoda</taxon>
        <taxon>Chelicerata</taxon>
        <taxon>Arachnida</taxon>
        <taxon>Araneae</taxon>
        <taxon>Araneomorphae</taxon>
        <taxon>Entelegynae</taxon>
        <taxon>Eresoidea</taxon>
        <taxon>Eresidae</taxon>
        <taxon>Stegodyphus</taxon>
    </lineage>
</organism>
<evidence type="ECO:0000313" key="2">
    <source>
        <dbReference type="Proteomes" id="UP000054359"/>
    </source>
</evidence>
<name>A0A087TQ84_STEMI</name>
<keyword evidence="2" id="KW-1185">Reference proteome</keyword>
<reference evidence="1 2" key="1">
    <citation type="submission" date="2013-11" db="EMBL/GenBank/DDBJ databases">
        <title>Genome sequencing of Stegodyphus mimosarum.</title>
        <authorList>
            <person name="Bechsgaard J."/>
        </authorList>
    </citation>
    <scope>NUCLEOTIDE SEQUENCE [LARGE SCALE GENOMIC DNA]</scope>
</reference>